<comment type="caution">
    <text evidence="1">The sequence shown here is derived from an EMBL/GenBank/DDBJ whole genome shotgun (WGS) entry which is preliminary data.</text>
</comment>
<accession>A0ABT5MKX1</accession>
<organism evidence="1 2">
    <name type="scientific">Curvibacter microcysteis</name>
    <dbReference type="NCBI Taxonomy" id="3026419"/>
    <lineage>
        <taxon>Bacteria</taxon>
        <taxon>Pseudomonadati</taxon>
        <taxon>Pseudomonadota</taxon>
        <taxon>Betaproteobacteria</taxon>
        <taxon>Burkholderiales</taxon>
        <taxon>Comamonadaceae</taxon>
        <taxon>Curvibacter</taxon>
    </lineage>
</organism>
<proteinExistence type="predicted"/>
<dbReference type="EMBL" id="JAQSIO010000005">
    <property type="protein sequence ID" value="MDD0815806.1"/>
    <property type="molecule type" value="Genomic_DNA"/>
</dbReference>
<dbReference type="InterPro" id="IPR047589">
    <property type="entry name" value="DUF11_rpt"/>
</dbReference>
<name>A0ABT5MKX1_9BURK</name>
<evidence type="ECO:0008006" key="3">
    <source>
        <dbReference type="Google" id="ProtNLM"/>
    </source>
</evidence>
<gene>
    <name evidence="1" type="ORF">PSQ39_14305</name>
</gene>
<sequence length="210" mass="22749">MSRCIKSAALRTCTRSALVMVVGFVLLPWGHAQLAVSRPTVSVQTVPKQAVTVKLEQFKVVSGPGGQESLADASTVKPGDIVEYQATYRNNDVKPVTGLQATLPIPEGTEYLPKTARPGADLVKAATREGQYAPEPLQRQVRVNGKLQTEPVPYGQYRSLQWAWGQLPPGGEFQVKARVQIERYTPTQAGVTSAVPARSTQQIADLAKNK</sequence>
<keyword evidence="2" id="KW-1185">Reference proteome</keyword>
<protein>
    <recommendedName>
        <fullName evidence="3">DUF11 domain-containing protein</fullName>
    </recommendedName>
</protein>
<evidence type="ECO:0000313" key="1">
    <source>
        <dbReference type="EMBL" id="MDD0815806.1"/>
    </source>
</evidence>
<dbReference type="NCBIfam" id="TIGR01451">
    <property type="entry name" value="B_ant_repeat"/>
    <property type="match status" value="1"/>
</dbReference>
<evidence type="ECO:0000313" key="2">
    <source>
        <dbReference type="Proteomes" id="UP001528672"/>
    </source>
</evidence>
<dbReference type="Proteomes" id="UP001528672">
    <property type="component" value="Unassembled WGS sequence"/>
</dbReference>
<reference evidence="1 2" key="1">
    <citation type="submission" date="2023-02" db="EMBL/GenBank/DDBJ databases">
        <title>Bacterial whole genome sequence for Curvibacter sp. HBC28.</title>
        <authorList>
            <person name="Le V."/>
            <person name="Ko S.-R."/>
            <person name="Ahn C.-Y."/>
            <person name="Oh H.-M."/>
        </authorList>
    </citation>
    <scope>NUCLEOTIDE SEQUENCE [LARGE SCALE GENOMIC DNA]</scope>
    <source>
        <strain evidence="1 2">HBC28</strain>
    </source>
</reference>